<dbReference type="InterPro" id="IPR036291">
    <property type="entry name" value="NAD(P)-bd_dom_sf"/>
</dbReference>
<comment type="similarity">
    <text evidence="1">Belongs to the NmrA-type oxidoreductase family.</text>
</comment>
<evidence type="ECO:0000256" key="2">
    <source>
        <dbReference type="ARBA" id="ARBA00022857"/>
    </source>
</evidence>
<proteinExistence type="inferred from homology"/>
<dbReference type="Pfam" id="PF05368">
    <property type="entry name" value="NmrA"/>
    <property type="match status" value="1"/>
</dbReference>
<evidence type="ECO:0000256" key="1">
    <source>
        <dbReference type="ARBA" id="ARBA00006328"/>
    </source>
</evidence>
<dbReference type="SUPFAM" id="SSF51735">
    <property type="entry name" value="NAD(P)-binding Rossmann-fold domains"/>
    <property type="match status" value="1"/>
</dbReference>
<keyword evidence="5" id="KW-1185">Reference proteome</keyword>
<dbReference type="InterPro" id="IPR051164">
    <property type="entry name" value="NmrA-like_oxidored"/>
</dbReference>
<dbReference type="Proteomes" id="UP000283469">
    <property type="component" value="Unassembled WGS sequence"/>
</dbReference>
<keyword evidence="2" id="KW-0521">NADP</keyword>
<dbReference type="Gene3D" id="3.90.25.10">
    <property type="entry name" value="UDP-galactose 4-epimerase, domain 1"/>
    <property type="match status" value="1"/>
</dbReference>
<feature type="domain" description="NmrA-like" evidence="3">
    <location>
        <begin position="17"/>
        <end position="253"/>
    </location>
</feature>
<comment type="caution">
    <text evidence="4">The sequence shown here is derived from an EMBL/GenBank/DDBJ whole genome shotgun (WGS) entry which is preliminary data.</text>
</comment>
<reference evidence="4 5" key="1">
    <citation type="submission" date="2018-08" db="EMBL/GenBank/DDBJ databases">
        <title>Sphingobium sp. EO9.</title>
        <authorList>
            <person name="Park Y."/>
            <person name="Kim K.H."/>
            <person name="Jeon C.O."/>
        </authorList>
    </citation>
    <scope>NUCLEOTIDE SEQUENCE [LARGE SCALE GENOMIC DNA]</scope>
    <source>
        <strain evidence="4 5">EO9</strain>
    </source>
</reference>
<organism evidence="4 5">
    <name type="scientific">Sphingobium terrigena</name>
    <dbReference type="NCBI Taxonomy" id="2304063"/>
    <lineage>
        <taxon>Bacteria</taxon>
        <taxon>Pseudomonadati</taxon>
        <taxon>Pseudomonadota</taxon>
        <taxon>Alphaproteobacteria</taxon>
        <taxon>Sphingomonadales</taxon>
        <taxon>Sphingomonadaceae</taxon>
        <taxon>Sphingobium</taxon>
    </lineage>
</organism>
<dbReference type="AlphaFoldDB" id="A0A418YUW4"/>
<dbReference type="OrthoDB" id="9794300at2"/>
<dbReference type="InterPro" id="IPR008030">
    <property type="entry name" value="NmrA-like"/>
</dbReference>
<dbReference type="PANTHER" id="PTHR42748">
    <property type="entry name" value="NITROGEN METABOLITE REPRESSION PROTEIN NMRA FAMILY MEMBER"/>
    <property type="match status" value="1"/>
</dbReference>
<dbReference type="EMBL" id="QVRA01000005">
    <property type="protein sequence ID" value="RJG55888.1"/>
    <property type="molecule type" value="Genomic_DNA"/>
</dbReference>
<gene>
    <name evidence="4" type="ORF">D0Z70_07595</name>
</gene>
<dbReference type="PANTHER" id="PTHR42748:SF7">
    <property type="entry name" value="NMRA LIKE REDOX SENSOR 1-RELATED"/>
    <property type="match status" value="1"/>
</dbReference>
<protein>
    <submittedName>
        <fullName evidence="4">NAD-dependent epimerase/dehydratase family protein</fullName>
    </submittedName>
</protein>
<name>A0A418YUW4_9SPHN</name>
<sequence>MNHLAGTSERKSEMTASLVTVFGATGLAGGAVARSFAKAGWTVQAATRDTESEQARALAASGIVPVYADLDERASIRQAIEGSAVVYLSGPSLTNRWDVGQAVQGINVCDAVAEVATPHFIYQSAMVREARGVLGFGSKRAIEERIAELGISATISRPGIFMDIFLERFPVRRTNEGYELVFPLPADCLLDLIAVEDVGRAAVAVATDPDKHVGQTYELVGDNISFRDIARTLTEQLGAPVKAVSLPVEQLAQAWPQGEGLFRWFASARTLASPDEGQALVGSMQDFRTWAIMHGDALSRF</sequence>
<evidence type="ECO:0000259" key="3">
    <source>
        <dbReference type="Pfam" id="PF05368"/>
    </source>
</evidence>
<dbReference type="Gene3D" id="3.40.50.720">
    <property type="entry name" value="NAD(P)-binding Rossmann-like Domain"/>
    <property type="match status" value="1"/>
</dbReference>
<evidence type="ECO:0000313" key="5">
    <source>
        <dbReference type="Proteomes" id="UP000283469"/>
    </source>
</evidence>
<accession>A0A418YUW4</accession>
<evidence type="ECO:0000313" key="4">
    <source>
        <dbReference type="EMBL" id="RJG55888.1"/>
    </source>
</evidence>